<evidence type="ECO:0000313" key="1">
    <source>
        <dbReference type="EMBL" id="CAK7337575.1"/>
    </source>
</evidence>
<accession>A0AAV1RLI8</accession>
<dbReference type="AlphaFoldDB" id="A0AAV1RLI8"/>
<reference evidence="1 2" key="1">
    <citation type="submission" date="2024-01" db="EMBL/GenBank/DDBJ databases">
        <authorList>
            <person name="Waweru B."/>
        </authorList>
    </citation>
    <scope>NUCLEOTIDE SEQUENCE [LARGE SCALE GENOMIC DNA]</scope>
</reference>
<dbReference type="Proteomes" id="UP001314170">
    <property type="component" value="Unassembled WGS sequence"/>
</dbReference>
<sequence length="172" mass="19601">MGSDQIEGVSLYGSELSRDLHLESDAFAKMDHLRFLKFYGGFAFTELHLPSSSLSMEVTELKAYLCTRSELSRDLHLKSESFAKMDHLRFLEFYGGFAFTGLHLPSSGIYDDDQIEGVSLFESKLSRDLHLKSNAFAKMDHFRFFEFYGGFDFTRLRLPSSGLSMSRGIYIG</sequence>
<dbReference type="EMBL" id="CAWUPB010001087">
    <property type="protein sequence ID" value="CAK7337575.1"/>
    <property type="molecule type" value="Genomic_DNA"/>
</dbReference>
<comment type="caution">
    <text evidence="1">The sequence shown here is derived from an EMBL/GenBank/DDBJ whole genome shotgun (WGS) entry which is preliminary data.</text>
</comment>
<protein>
    <submittedName>
        <fullName evidence="1">Uncharacterized protein</fullName>
    </submittedName>
</protein>
<name>A0AAV1RLI8_9ROSI</name>
<keyword evidence="2" id="KW-1185">Reference proteome</keyword>
<proteinExistence type="predicted"/>
<evidence type="ECO:0000313" key="2">
    <source>
        <dbReference type="Proteomes" id="UP001314170"/>
    </source>
</evidence>
<organism evidence="1 2">
    <name type="scientific">Dovyalis caffra</name>
    <dbReference type="NCBI Taxonomy" id="77055"/>
    <lineage>
        <taxon>Eukaryota</taxon>
        <taxon>Viridiplantae</taxon>
        <taxon>Streptophyta</taxon>
        <taxon>Embryophyta</taxon>
        <taxon>Tracheophyta</taxon>
        <taxon>Spermatophyta</taxon>
        <taxon>Magnoliopsida</taxon>
        <taxon>eudicotyledons</taxon>
        <taxon>Gunneridae</taxon>
        <taxon>Pentapetalae</taxon>
        <taxon>rosids</taxon>
        <taxon>fabids</taxon>
        <taxon>Malpighiales</taxon>
        <taxon>Salicaceae</taxon>
        <taxon>Flacourtieae</taxon>
        <taxon>Dovyalis</taxon>
    </lineage>
</organism>
<gene>
    <name evidence="1" type="ORF">DCAF_LOCUS12611</name>
</gene>